<name>H0I2G2_9HYPH</name>
<dbReference type="AlphaFoldDB" id="H0I2G2"/>
<gene>
    <name evidence="1" type="ORF">MAXJ12_33329</name>
</gene>
<keyword evidence="2" id="KW-1185">Reference proteome</keyword>
<organism evidence="1 2">
    <name type="scientific">Mesorhizobium alhagi CCNWXJ12-2</name>
    <dbReference type="NCBI Taxonomy" id="1107882"/>
    <lineage>
        <taxon>Bacteria</taxon>
        <taxon>Pseudomonadati</taxon>
        <taxon>Pseudomonadota</taxon>
        <taxon>Alphaproteobacteria</taxon>
        <taxon>Hyphomicrobiales</taxon>
        <taxon>Phyllobacteriaceae</taxon>
        <taxon>Allomesorhizobium</taxon>
    </lineage>
</organism>
<reference evidence="1 2" key="1">
    <citation type="journal article" date="2012" name="J. Bacteriol.">
        <title>Draft Genome Sequence of Mesorhizobium alhagi CCNWXJ12-2T, a Novel Salt-Resistant Species Isolated from the Desert of Northwestern China.</title>
        <authorList>
            <person name="Zhou M."/>
            <person name="Chen W."/>
            <person name="Chen H."/>
            <person name="Wei G."/>
        </authorList>
    </citation>
    <scope>NUCLEOTIDE SEQUENCE [LARGE SCALE GENOMIC DNA]</scope>
    <source>
        <strain evidence="1 2">CCNWXJ12-2</strain>
    </source>
</reference>
<dbReference type="EMBL" id="AHAM01000300">
    <property type="protein sequence ID" value="EHK52872.1"/>
    <property type="molecule type" value="Genomic_DNA"/>
</dbReference>
<protein>
    <submittedName>
        <fullName evidence="1">Uncharacterized protein</fullName>
    </submittedName>
</protein>
<evidence type="ECO:0000313" key="2">
    <source>
        <dbReference type="Proteomes" id="UP000003250"/>
    </source>
</evidence>
<evidence type="ECO:0000313" key="1">
    <source>
        <dbReference type="EMBL" id="EHK52872.1"/>
    </source>
</evidence>
<proteinExistence type="predicted"/>
<sequence length="34" mass="3920">MPLFQVIAQSKLHIQMGRDQEPVLQVEHAEHPVL</sequence>
<dbReference type="Proteomes" id="UP000003250">
    <property type="component" value="Unassembled WGS sequence"/>
</dbReference>
<accession>H0I2G2</accession>